<comment type="similarity">
    <text evidence="1">Belongs to the RutC family.</text>
</comment>
<sequence length="119" mass="12959">MSKIPAAIGPYATYREVGDLIFVSGQLPVNGVTGEIEATDIKGQTKQVMENIQLILNEVGANFDQIVKTTCFLSDLSGFVSFNEVYGSYFTNEYPARSAFQVAALPKGALVEIEFVVKK</sequence>
<dbReference type="GO" id="GO:0019239">
    <property type="term" value="F:deaminase activity"/>
    <property type="evidence" value="ECO:0007669"/>
    <property type="project" value="TreeGrafter"/>
</dbReference>
<dbReference type="AlphaFoldDB" id="A0A4D7CRU0"/>
<dbReference type="PANTHER" id="PTHR11803">
    <property type="entry name" value="2-IMINOBUTANOATE/2-IMINOPROPANOATE DEAMINASE RIDA"/>
    <property type="match status" value="1"/>
</dbReference>
<dbReference type="RefSeq" id="WP_136952420.1">
    <property type="nucleotide sequence ID" value="NZ_CP039712.1"/>
</dbReference>
<dbReference type="PANTHER" id="PTHR11803:SF58">
    <property type="entry name" value="PROTEIN HMF1-RELATED"/>
    <property type="match status" value="1"/>
</dbReference>
<dbReference type="FunFam" id="3.30.1330.40:FF:000001">
    <property type="entry name" value="L-PSP family endoribonuclease"/>
    <property type="match status" value="1"/>
</dbReference>
<dbReference type="KEGG" id="vao:FA707_00690"/>
<dbReference type="PROSITE" id="PS01094">
    <property type="entry name" value="UPF0076"/>
    <property type="match status" value="1"/>
</dbReference>
<dbReference type="GO" id="GO:0005829">
    <property type="term" value="C:cytosol"/>
    <property type="evidence" value="ECO:0007669"/>
    <property type="project" value="TreeGrafter"/>
</dbReference>
<dbReference type="Pfam" id="PF01042">
    <property type="entry name" value="Ribonuc_L-PSP"/>
    <property type="match status" value="1"/>
</dbReference>
<accession>A0A4D7CRU0</accession>
<organism evidence="2 3">
    <name type="scientific">Vagococcus zengguangii</name>
    <dbReference type="NCBI Taxonomy" id="2571750"/>
    <lineage>
        <taxon>Bacteria</taxon>
        <taxon>Bacillati</taxon>
        <taxon>Bacillota</taxon>
        <taxon>Bacilli</taxon>
        <taxon>Lactobacillales</taxon>
        <taxon>Enterococcaceae</taxon>
        <taxon>Vagococcus</taxon>
    </lineage>
</organism>
<protein>
    <submittedName>
        <fullName evidence="2">RidA family protein</fullName>
    </submittedName>
</protein>
<dbReference type="SUPFAM" id="SSF55298">
    <property type="entry name" value="YjgF-like"/>
    <property type="match status" value="1"/>
</dbReference>
<name>A0A4D7CRU0_9ENTE</name>
<reference evidence="2 3" key="1">
    <citation type="submission" date="2019-04" db="EMBL/GenBank/DDBJ databases">
        <title>Vagococcus sp. nov., isolated from faeces of yaks (Bos grunniens).</title>
        <authorList>
            <person name="Ge Y."/>
        </authorList>
    </citation>
    <scope>NUCLEOTIDE SEQUENCE [LARGE SCALE GENOMIC DNA]</scope>
    <source>
        <strain evidence="2 3">MN-17</strain>
    </source>
</reference>
<evidence type="ECO:0000256" key="1">
    <source>
        <dbReference type="ARBA" id="ARBA00010552"/>
    </source>
</evidence>
<gene>
    <name evidence="2" type="ORF">FA707_00690</name>
</gene>
<dbReference type="OrthoDB" id="9803101at2"/>
<keyword evidence="3" id="KW-1185">Reference proteome</keyword>
<dbReference type="InterPro" id="IPR019897">
    <property type="entry name" value="RidA_CS"/>
</dbReference>
<dbReference type="InterPro" id="IPR006056">
    <property type="entry name" value="RidA"/>
</dbReference>
<dbReference type="InterPro" id="IPR006175">
    <property type="entry name" value="YjgF/YER057c/UK114"/>
</dbReference>
<dbReference type="NCBIfam" id="TIGR00004">
    <property type="entry name" value="Rid family detoxifying hydrolase"/>
    <property type="match status" value="1"/>
</dbReference>
<dbReference type="EMBL" id="CP039712">
    <property type="protein sequence ID" value="QCI85574.1"/>
    <property type="molecule type" value="Genomic_DNA"/>
</dbReference>
<proteinExistence type="inferred from homology"/>
<evidence type="ECO:0000313" key="2">
    <source>
        <dbReference type="EMBL" id="QCI85574.1"/>
    </source>
</evidence>
<evidence type="ECO:0000313" key="3">
    <source>
        <dbReference type="Proteomes" id="UP000298615"/>
    </source>
</evidence>
<dbReference type="InterPro" id="IPR035959">
    <property type="entry name" value="RutC-like_sf"/>
</dbReference>
<dbReference type="Proteomes" id="UP000298615">
    <property type="component" value="Chromosome"/>
</dbReference>
<dbReference type="CDD" id="cd00448">
    <property type="entry name" value="YjgF_YER057c_UK114_family"/>
    <property type="match status" value="1"/>
</dbReference>
<dbReference type="Gene3D" id="3.30.1330.40">
    <property type="entry name" value="RutC-like"/>
    <property type="match status" value="1"/>
</dbReference>